<evidence type="ECO:0000256" key="2">
    <source>
        <dbReference type="SAM" id="Phobius"/>
    </source>
</evidence>
<comment type="similarity">
    <text evidence="1">Belongs to the UPF0337 (CsbD) family.</text>
</comment>
<sequence length="90" mass="8998">MNTTTLKGDGQAIGGQIKETVGDVTGNTSLQGEGVVDQITGNANKAVGAARDAVGPLTEKATTFAKSRPYATAALLGVVGLAVLNTLRGK</sequence>
<dbReference type="SUPFAM" id="SSF69047">
    <property type="entry name" value="Hypothetical protein YjbJ"/>
    <property type="match status" value="1"/>
</dbReference>
<name>A0A5C6UGC1_9SPHN</name>
<dbReference type="Gene3D" id="1.10.1470.10">
    <property type="entry name" value="YjbJ"/>
    <property type="match status" value="1"/>
</dbReference>
<keyword evidence="2" id="KW-0812">Transmembrane</keyword>
<dbReference type="InterPro" id="IPR008462">
    <property type="entry name" value="CsbD"/>
</dbReference>
<dbReference type="Pfam" id="PF05532">
    <property type="entry name" value="CsbD"/>
    <property type="match status" value="1"/>
</dbReference>
<evidence type="ECO:0000256" key="1">
    <source>
        <dbReference type="ARBA" id="ARBA00009129"/>
    </source>
</evidence>
<keyword evidence="2" id="KW-0472">Membrane</keyword>
<reference evidence="4 5" key="1">
    <citation type="journal article" date="2013" name="Antonie Van Leeuwenhoek">
        <title>Sphingomonas ginsenosidivorax sp. nov., with the ability to transform ginsenosides.</title>
        <authorList>
            <person name="Jin X.F."/>
            <person name="Kim J.K."/>
            <person name="Liu Q.M."/>
            <person name="Kang M.S."/>
            <person name="He D."/>
            <person name="Jin F.X."/>
            <person name="Kim S.C."/>
            <person name="Im W.T."/>
        </authorList>
    </citation>
    <scope>NUCLEOTIDE SEQUENCE [LARGE SCALE GENOMIC DNA]</scope>
    <source>
        <strain evidence="4 5">KHI67</strain>
    </source>
</reference>
<evidence type="ECO:0000313" key="4">
    <source>
        <dbReference type="EMBL" id="TXC71833.1"/>
    </source>
</evidence>
<protein>
    <submittedName>
        <fullName evidence="4">CsbD family protein</fullName>
    </submittedName>
</protein>
<dbReference type="InterPro" id="IPR036629">
    <property type="entry name" value="YjbJ_sf"/>
</dbReference>
<comment type="caution">
    <text evidence="4">The sequence shown here is derived from an EMBL/GenBank/DDBJ whole genome shotgun (WGS) entry which is preliminary data.</text>
</comment>
<accession>A0A5C6UGC1</accession>
<evidence type="ECO:0000313" key="5">
    <source>
        <dbReference type="Proteomes" id="UP000321250"/>
    </source>
</evidence>
<dbReference type="RefSeq" id="WP_147083110.1">
    <property type="nucleotide sequence ID" value="NZ_VOQR01000001.1"/>
</dbReference>
<feature type="transmembrane region" description="Helical" evidence="2">
    <location>
        <begin position="70"/>
        <end position="87"/>
    </location>
</feature>
<keyword evidence="5" id="KW-1185">Reference proteome</keyword>
<dbReference type="Proteomes" id="UP000321250">
    <property type="component" value="Unassembled WGS sequence"/>
</dbReference>
<dbReference type="EMBL" id="VOQR01000001">
    <property type="protein sequence ID" value="TXC71833.1"/>
    <property type="molecule type" value="Genomic_DNA"/>
</dbReference>
<organism evidence="4 5">
    <name type="scientific">Sphingomonas ginsenosidivorax</name>
    <dbReference type="NCBI Taxonomy" id="862135"/>
    <lineage>
        <taxon>Bacteria</taxon>
        <taxon>Pseudomonadati</taxon>
        <taxon>Pseudomonadota</taxon>
        <taxon>Alphaproteobacteria</taxon>
        <taxon>Sphingomonadales</taxon>
        <taxon>Sphingomonadaceae</taxon>
        <taxon>Sphingomonas</taxon>
    </lineage>
</organism>
<keyword evidence="2" id="KW-1133">Transmembrane helix</keyword>
<feature type="domain" description="CsbD-like" evidence="3">
    <location>
        <begin position="6"/>
        <end position="54"/>
    </location>
</feature>
<dbReference type="AlphaFoldDB" id="A0A5C6UGC1"/>
<evidence type="ECO:0000259" key="3">
    <source>
        <dbReference type="Pfam" id="PF05532"/>
    </source>
</evidence>
<gene>
    <name evidence="4" type="ORF">FSB78_13385</name>
</gene>
<dbReference type="OrthoDB" id="9796058at2"/>
<proteinExistence type="inferred from homology"/>